<name>A0ABU1D1Q2_9BURK</name>
<accession>A0ABU1D1Q2</accession>
<gene>
    <name evidence="1" type="ORF">Q8947_00005</name>
</gene>
<dbReference type="EMBL" id="JAUZQE010000001">
    <property type="protein sequence ID" value="MDR4124374.1"/>
    <property type="molecule type" value="Genomic_DNA"/>
</dbReference>
<dbReference type="Proteomes" id="UP001232156">
    <property type="component" value="Unassembled WGS sequence"/>
</dbReference>
<evidence type="ECO:0000313" key="2">
    <source>
        <dbReference type="Proteomes" id="UP001232156"/>
    </source>
</evidence>
<protein>
    <submittedName>
        <fullName evidence="1">IS110 family transposase</fullName>
    </submittedName>
</protein>
<proteinExistence type="predicted"/>
<evidence type="ECO:0000313" key="1">
    <source>
        <dbReference type="EMBL" id="MDR4124374.1"/>
    </source>
</evidence>
<sequence>RTLLIHGARSVLQHAKDPGPWVQQLGQRRPPNVVIVALANKMARTIWAVLAHDRAYQSGHLSVRPA</sequence>
<keyword evidence="2" id="KW-1185">Reference proteome</keyword>
<reference evidence="1 2" key="1">
    <citation type="submission" date="2023-08" db="EMBL/GenBank/DDBJ databases">
        <title>Alcaligenaceae gen. nov., a novel taxon isolated from the sludge of Yixing Pesticide Factory.</title>
        <authorList>
            <person name="Ruan L."/>
        </authorList>
    </citation>
    <scope>NUCLEOTIDE SEQUENCE [LARGE SCALE GENOMIC DNA]</scope>
    <source>
        <strain evidence="1 2">LG-2</strain>
    </source>
</reference>
<feature type="non-terminal residue" evidence="1">
    <location>
        <position position="1"/>
    </location>
</feature>
<organism evidence="1 2">
    <name type="scientific">Yanghanlia caeni</name>
    <dbReference type="NCBI Taxonomy" id="3064283"/>
    <lineage>
        <taxon>Bacteria</taxon>
        <taxon>Pseudomonadati</taxon>
        <taxon>Pseudomonadota</taxon>
        <taxon>Betaproteobacteria</taxon>
        <taxon>Burkholderiales</taxon>
        <taxon>Alcaligenaceae</taxon>
        <taxon>Yanghanlia</taxon>
    </lineage>
</organism>
<comment type="caution">
    <text evidence="1">The sequence shown here is derived from an EMBL/GenBank/DDBJ whole genome shotgun (WGS) entry which is preliminary data.</text>
</comment>